<dbReference type="AlphaFoldDB" id="K5CHN5"/>
<protein>
    <submittedName>
        <fullName evidence="1">Uncharacterized protein</fullName>
    </submittedName>
</protein>
<gene>
    <name evidence="1" type="ORF">HMPREF1057_04009</name>
</gene>
<sequence>MYFFAAKGMRTVQDGRAEITAGGLFTGNQKGSTPDKYYLLTQHAATSGKSIAEQ</sequence>
<reference evidence="1 2" key="1">
    <citation type="submission" date="2012-02" db="EMBL/GenBank/DDBJ databases">
        <title>The Genome Sequence of Bacteroides finegoldii CL09T03C10.</title>
        <authorList>
            <consortium name="The Broad Institute Genome Sequencing Platform"/>
            <person name="Earl A."/>
            <person name="Ward D."/>
            <person name="Feldgarden M."/>
            <person name="Gevers D."/>
            <person name="Zitomersky N.L."/>
            <person name="Coyne M.J."/>
            <person name="Comstock L.E."/>
            <person name="Young S.K."/>
            <person name="Zeng Q."/>
            <person name="Gargeya S."/>
            <person name="Fitzgerald M."/>
            <person name="Haas B."/>
            <person name="Abouelleil A."/>
            <person name="Alvarado L."/>
            <person name="Arachchi H.M."/>
            <person name="Berlin A."/>
            <person name="Chapman S.B."/>
            <person name="Gearin G."/>
            <person name="Goldberg J."/>
            <person name="Griggs A."/>
            <person name="Gujja S."/>
            <person name="Hansen M."/>
            <person name="Heiman D."/>
            <person name="Howarth C."/>
            <person name="Larimer J."/>
            <person name="Lui A."/>
            <person name="MacDonald P.J.P."/>
            <person name="McCowen C."/>
            <person name="Montmayeur A."/>
            <person name="Murphy C."/>
            <person name="Neiman D."/>
            <person name="Pearson M."/>
            <person name="Priest M."/>
            <person name="Roberts A."/>
            <person name="Saif S."/>
            <person name="Shea T."/>
            <person name="Sisk P."/>
            <person name="Stolte C."/>
            <person name="Sykes S."/>
            <person name="Wortman J."/>
            <person name="Nusbaum C."/>
            <person name="Birren B."/>
        </authorList>
    </citation>
    <scope>NUCLEOTIDE SEQUENCE [LARGE SCALE GENOMIC DNA]</scope>
    <source>
        <strain evidence="1 2">CL09T03C10</strain>
    </source>
</reference>
<organism evidence="1 2">
    <name type="scientific">Bacteroides finegoldii CL09T03C10</name>
    <dbReference type="NCBI Taxonomy" id="997888"/>
    <lineage>
        <taxon>Bacteria</taxon>
        <taxon>Pseudomonadati</taxon>
        <taxon>Bacteroidota</taxon>
        <taxon>Bacteroidia</taxon>
        <taxon>Bacteroidales</taxon>
        <taxon>Bacteroidaceae</taxon>
        <taxon>Bacteroides</taxon>
    </lineage>
</organism>
<dbReference type="HOGENOM" id="CLU_3040746_0_0_10"/>
<proteinExistence type="predicted"/>
<comment type="caution">
    <text evidence="1">The sequence shown here is derived from an EMBL/GenBank/DDBJ whole genome shotgun (WGS) entry which is preliminary data.</text>
</comment>
<evidence type="ECO:0000313" key="1">
    <source>
        <dbReference type="EMBL" id="EKJ89256.1"/>
    </source>
</evidence>
<name>K5CHN5_9BACE</name>
<dbReference type="Proteomes" id="UP000007995">
    <property type="component" value="Unassembled WGS sequence"/>
</dbReference>
<dbReference type="EMBL" id="AGXW01000014">
    <property type="protein sequence ID" value="EKJ89256.1"/>
    <property type="molecule type" value="Genomic_DNA"/>
</dbReference>
<evidence type="ECO:0000313" key="2">
    <source>
        <dbReference type="Proteomes" id="UP000007995"/>
    </source>
</evidence>
<accession>K5CHN5</accession>